<keyword evidence="3" id="KW-0597">Phosphoprotein</keyword>
<evidence type="ECO:0000256" key="8">
    <source>
        <dbReference type="ARBA" id="ARBA00022842"/>
    </source>
</evidence>
<evidence type="ECO:0000256" key="4">
    <source>
        <dbReference type="ARBA" id="ARBA00022692"/>
    </source>
</evidence>
<dbReference type="SUPFAM" id="SSF81653">
    <property type="entry name" value="Calcium ATPase, transduction domain A"/>
    <property type="match status" value="1"/>
</dbReference>
<comment type="caution">
    <text evidence="15">The sequence shown here is derived from an EMBL/GenBank/DDBJ whole genome shotgun (WGS) entry which is preliminary data.</text>
</comment>
<dbReference type="SMART" id="SM00831">
    <property type="entry name" value="Cation_ATPase_N"/>
    <property type="match status" value="1"/>
</dbReference>
<dbReference type="Pfam" id="PF00702">
    <property type="entry name" value="Hydrolase"/>
    <property type="match status" value="1"/>
</dbReference>
<dbReference type="GO" id="GO:0016887">
    <property type="term" value="F:ATP hydrolysis activity"/>
    <property type="evidence" value="ECO:0007669"/>
    <property type="project" value="InterPro"/>
</dbReference>
<dbReference type="OrthoDB" id="116380at2759"/>
<dbReference type="InterPro" id="IPR001757">
    <property type="entry name" value="P_typ_ATPase"/>
</dbReference>
<evidence type="ECO:0000313" key="16">
    <source>
        <dbReference type="Proteomes" id="UP000241769"/>
    </source>
</evidence>
<comment type="caution">
    <text evidence="12">Lacks conserved residue(s) required for the propagation of feature annotation.</text>
</comment>
<dbReference type="InterPro" id="IPR018303">
    <property type="entry name" value="ATPase_P-typ_P_site"/>
</dbReference>
<dbReference type="SUPFAM" id="SSF81665">
    <property type="entry name" value="Calcium ATPase, transmembrane domain M"/>
    <property type="match status" value="1"/>
</dbReference>
<organism evidence="15 16">
    <name type="scientific">Planoprotostelium fungivorum</name>
    <dbReference type="NCBI Taxonomy" id="1890364"/>
    <lineage>
        <taxon>Eukaryota</taxon>
        <taxon>Amoebozoa</taxon>
        <taxon>Evosea</taxon>
        <taxon>Variosea</taxon>
        <taxon>Cavosteliida</taxon>
        <taxon>Cavosteliaceae</taxon>
        <taxon>Planoprotostelium</taxon>
    </lineage>
</organism>
<dbReference type="NCBIfam" id="TIGR01494">
    <property type="entry name" value="ATPase_P-type"/>
    <property type="match status" value="2"/>
</dbReference>
<dbReference type="EMBL" id="MDYQ01000029">
    <property type="protein sequence ID" value="PRP86554.1"/>
    <property type="molecule type" value="Genomic_DNA"/>
</dbReference>
<feature type="compositionally biased region" description="Basic and acidic residues" evidence="13">
    <location>
        <begin position="7"/>
        <end position="49"/>
    </location>
</feature>
<feature type="transmembrane region" description="Helical" evidence="12">
    <location>
        <begin position="742"/>
        <end position="766"/>
    </location>
</feature>
<keyword evidence="11 12" id="KW-0472">Membrane</keyword>
<keyword evidence="4 12" id="KW-0812">Transmembrane</keyword>
<dbReference type="InterPro" id="IPR023298">
    <property type="entry name" value="ATPase_P-typ_TM_dom_sf"/>
</dbReference>
<dbReference type="GO" id="GO:0005886">
    <property type="term" value="C:plasma membrane"/>
    <property type="evidence" value="ECO:0007669"/>
    <property type="project" value="UniProtKB-SubCell"/>
</dbReference>
<dbReference type="InParanoid" id="A0A2P6NRH2"/>
<evidence type="ECO:0000256" key="2">
    <source>
        <dbReference type="ARBA" id="ARBA00008804"/>
    </source>
</evidence>
<keyword evidence="12" id="KW-0375">Hydrogen ion transport</keyword>
<feature type="transmembrane region" description="Helical" evidence="12">
    <location>
        <begin position="322"/>
        <end position="346"/>
    </location>
</feature>
<evidence type="ECO:0000256" key="10">
    <source>
        <dbReference type="ARBA" id="ARBA00022989"/>
    </source>
</evidence>
<keyword evidence="6 12" id="KW-0547">Nucleotide-binding</keyword>
<evidence type="ECO:0000256" key="12">
    <source>
        <dbReference type="RuleBase" id="RU362083"/>
    </source>
</evidence>
<comment type="subcellular location">
    <subcellularLocation>
        <location evidence="12">Cell membrane</location>
        <topology evidence="12">Multi-pass membrane protein</topology>
    </subcellularLocation>
    <subcellularLocation>
        <location evidence="1">Membrane</location>
        <topology evidence="1">Multi-pass membrane protein</topology>
    </subcellularLocation>
</comment>
<dbReference type="InterPro" id="IPR008250">
    <property type="entry name" value="ATPase_P-typ_transduc_dom_A_sf"/>
</dbReference>
<dbReference type="FunFam" id="3.40.1110.10:FF:000005">
    <property type="entry name" value="Plasma membrane ATPase"/>
    <property type="match status" value="1"/>
</dbReference>
<dbReference type="Gene3D" id="1.20.1110.10">
    <property type="entry name" value="Calcium-transporting ATPase, transmembrane domain"/>
    <property type="match status" value="1"/>
</dbReference>
<accession>A0A2P6NRH2</accession>
<dbReference type="Gene3D" id="2.70.150.10">
    <property type="entry name" value="Calcium-transporting ATPase, cytoplasmic transduction domain A"/>
    <property type="match status" value="1"/>
</dbReference>
<evidence type="ECO:0000313" key="15">
    <source>
        <dbReference type="EMBL" id="PRP86554.1"/>
    </source>
</evidence>
<dbReference type="SFLD" id="SFLDF00027">
    <property type="entry name" value="p-type_atpase"/>
    <property type="match status" value="1"/>
</dbReference>
<comment type="similarity">
    <text evidence="2 12">Belongs to the cation transport ATPase (P-type) (TC 3.A.3) family. Type IIIA subfamily.</text>
</comment>
<feature type="transmembrane region" description="Helical" evidence="12">
    <location>
        <begin position="786"/>
        <end position="803"/>
    </location>
</feature>
<dbReference type="PRINTS" id="PR00119">
    <property type="entry name" value="CATATPASE"/>
</dbReference>
<feature type="transmembrane region" description="Helical" evidence="12">
    <location>
        <begin position="702"/>
        <end position="721"/>
    </location>
</feature>
<dbReference type="SFLD" id="SFLDS00003">
    <property type="entry name" value="Haloacid_Dehalogenase"/>
    <property type="match status" value="1"/>
</dbReference>
<dbReference type="FunFam" id="3.40.50.1000:FF:000211">
    <property type="entry name" value="Plasma membrane ATPase"/>
    <property type="match status" value="1"/>
</dbReference>
<dbReference type="InterPro" id="IPR023299">
    <property type="entry name" value="ATPase_P-typ_cyto_dom_N"/>
</dbReference>
<dbReference type="GO" id="GO:0046872">
    <property type="term" value="F:metal ion binding"/>
    <property type="evidence" value="ECO:0007669"/>
    <property type="project" value="UniProtKB-KW"/>
</dbReference>
<keyword evidence="9 12" id="KW-1278">Translocase</keyword>
<dbReference type="Gene3D" id="3.40.1110.10">
    <property type="entry name" value="Calcium-transporting ATPase, cytoplasmic domain N"/>
    <property type="match status" value="1"/>
</dbReference>
<evidence type="ECO:0000256" key="1">
    <source>
        <dbReference type="ARBA" id="ARBA00004141"/>
    </source>
</evidence>
<keyword evidence="16" id="KW-1185">Reference proteome</keyword>
<dbReference type="FunCoup" id="A0A2P6NRH2">
    <property type="interactions" value="1"/>
</dbReference>
<keyword evidence="12" id="KW-0406">Ion transport</keyword>
<proteinExistence type="inferred from homology"/>
<feature type="region of interest" description="Disordered" evidence="13">
    <location>
        <begin position="1"/>
        <end position="59"/>
    </location>
</feature>
<keyword evidence="5" id="KW-0479">Metal-binding</keyword>
<feature type="transmembrane region" description="Helical" evidence="12">
    <location>
        <begin position="280"/>
        <end position="302"/>
    </location>
</feature>
<dbReference type="AlphaFoldDB" id="A0A2P6NRH2"/>
<evidence type="ECO:0000256" key="7">
    <source>
        <dbReference type="ARBA" id="ARBA00022840"/>
    </source>
</evidence>
<dbReference type="PROSITE" id="PS00154">
    <property type="entry name" value="ATPASE_E1_E2"/>
    <property type="match status" value="1"/>
</dbReference>
<evidence type="ECO:0000256" key="9">
    <source>
        <dbReference type="ARBA" id="ARBA00022967"/>
    </source>
</evidence>
<dbReference type="InterPro" id="IPR006534">
    <property type="entry name" value="P-type_ATPase_IIIA"/>
</dbReference>
<dbReference type="InterPro" id="IPR036412">
    <property type="entry name" value="HAD-like_sf"/>
</dbReference>
<dbReference type="FunFam" id="2.70.150.10:FF:000042">
    <property type="entry name" value="Plasma membrane ATPase"/>
    <property type="match status" value="1"/>
</dbReference>
<keyword evidence="7 12" id="KW-0067">ATP-binding</keyword>
<dbReference type="InterPro" id="IPR004014">
    <property type="entry name" value="ATPase_P-typ_cation-transptr_N"/>
</dbReference>
<feature type="transmembrane region" description="Helical" evidence="12">
    <location>
        <begin position="852"/>
        <end position="872"/>
    </location>
</feature>
<dbReference type="GO" id="GO:0005524">
    <property type="term" value="F:ATP binding"/>
    <property type="evidence" value="ECO:0007669"/>
    <property type="project" value="UniProtKB-UniRule"/>
</dbReference>
<dbReference type="CDD" id="cd02076">
    <property type="entry name" value="P-type_ATPase_H"/>
    <property type="match status" value="1"/>
</dbReference>
<name>A0A2P6NRH2_9EUKA</name>
<dbReference type="NCBIfam" id="TIGR01647">
    <property type="entry name" value="ATPase-IIIA_H"/>
    <property type="match status" value="1"/>
</dbReference>
<dbReference type="PRINTS" id="PR00120">
    <property type="entry name" value="HATPASE"/>
</dbReference>
<dbReference type="GO" id="GO:0008553">
    <property type="term" value="F:P-type proton-exporting transporter activity"/>
    <property type="evidence" value="ECO:0007669"/>
    <property type="project" value="UniProtKB-UniRule"/>
</dbReference>
<evidence type="ECO:0000256" key="6">
    <source>
        <dbReference type="ARBA" id="ARBA00022741"/>
    </source>
</evidence>
<dbReference type="PANTHER" id="PTHR42861">
    <property type="entry name" value="CALCIUM-TRANSPORTING ATPASE"/>
    <property type="match status" value="1"/>
</dbReference>
<dbReference type="Pfam" id="PF00122">
    <property type="entry name" value="E1-E2_ATPase"/>
    <property type="match status" value="1"/>
</dbReference>
<evidence type="ECO:0000259" key="14">
    <source>
        <dbReference type="SMART" id="SM00831"/>
    </source>
</evidence>
<dbReference type="Proteomes" id="UP000241769">
    <property type="component" value="Unassembled WGS sequence"/>
</dbReference>
<feature type="transmembrane region" description="Helical" evidence="12">
    <location>
        <begin position="815"/>
        <end position="837"/>
    </location>
</feature>
<evidence type="ECO:0000256" key="11">
    <source>
        <dbReference type="ARBA" id="ARBA00023136"/>
    </source>
</evidence>
<reference evidence="15 16" key="1">
    <citation type="journal article" date="2018" name="Genome Biol. Evol.">
        <title>Multiple Roots of Fruiting Body Formation in Amoebozoa.</title>
        <authorList>
            <person name="Hillmann F."/>
            <person name="Forbes G."/>
            <person name="Novohradska S."/>
            <person name="Ferling I."/>
            <person name="Riege K."/>
            <person name="Groth M."/>
            <person name="Westermann M."/>
            <person name="Marz M."/>
            <person name="Spaller T."/>
            <person name="Winckler T."/>
            <person name="Schaap P."/>
            <person name="Glockner G."/>
        </authorList>
    </citation>
    <scope>NUCLEOTIDE SEQUENCE [LARGE SCALE GENOMIC DNA]</scope>
    <source>
        <strain evidence="15 16">Jena</strain>
    </source>
</reference>
<evidence type="ECO:0000256" key="13">
    <source>
        <dbReference type="SAM" id="MobiDB-lite"/>
    </source>
</evidence>
<dbReference type="EC" id="7.1.2.1" evidence="12"/>
<gene>
    <name evidence="15" type="ORF">PROFUN_05192</name>
</gene>
<dbReference type="InterPro" id="IPR044492">
    <property type="entry name" value="P_typ_ATPase_HD_dom"/>
</dbReference>
<dbReference type="STRING" id="1890364.A0A2P6NRH2"/>
<dbReference type="SUPFAM" id="SSF56784">
    <property type="entry name" value="HAD-like"/>
    <property type="match status" value="1"/>
</dbReference>
<dbReference type="GO" id="GO:0120029">
    <property type="term" value="P:proton export across plasma membrane"/>
    <property type="evidence" value="ECO:0007669"/>
    <property type="project" value="UniProtKB-UniRule"/>
</dbReference>
<protein>
    <recommendedName>
        <fullName evidence="12">Plasma membrane ATPase</fullName>
        <ecNumber evidence="12">7.1.2.1</ecNumber>
    </recommendedName>
</protein>
<comment type="catalytic activity">
    <reaction evidence="12">
        <text>ATP + H2O + H(+)(in) = ADP + phosphate + 2 H(+)(out)</text>
        <dbReference type="Rhea" id="RHEA:20852"/>
        <dbReference type="ChEBI" id="CHEBI:15377"/>
        <dbReference type="ChEBI" id="CHEBI:15378"/>
        <dbReference type="ChEBI" id="CHEBI:30616"/>
        <dbReference type="ChEBI" id="CHEBI:43474"/>
        <dbReference type="ChEBI" id="CHEBI:456216"/>
        <dbReference type="EC" id="7.1.2.1"/>
    </reaction>
</comment>
<evidence type="ECO:0000256" key="5">
    <source>
        <dbReference type="ARBA" id="ARBA00022723"/>
    </source>
</evidence>
<dbReference type="Pfam" id="PF00690">
    <property type="entry name" value="Cation_ATPase_N"/>
    <property type="match status" value="1"/>
</dbReference>
<dbReference type="Gene3D" id="3.40.50.1000">
    <property type="entry name" value="HAD superfamily/HAD-like"/>
    <property type="match status" value="1"/>
</dbReference>
<feature type="domain" description="Cation-transporting P-type ATPase N-terminal" evidence="14">
    <location>
        <begin position="56"/>
        <end position="128"/>
    </location>
</feature>
<sequence>MPSSTEQRGEGDKRDIKPEEKAKEENKIASEGPKDPAVKNAERKGHVDEEKEELDEDQNRTIEEVCEGLKCGKDGLSSSDAEGRLTEYGQNVIEEKKQNPVLQFLGFMWNPLAWAMEVAAIASVILGDYLDFGLILGLLFVNSCISFFEEHNASSAIAELKNQLAPTADVKRDGKWQSIEAAKVVPGDVYRIKLGDIIVADGKILAAHGQCKVDQAALTGESLPANKKVGDVVYSGSGVKQGDMELLVTKTGEHTFFGKATALLQETGEEGHFQRVLRSIGFFCISFIAVFVLVELLVTFLAPARGYPCAGVHECYNIDNSLVLIVGGVPIAMPTVLSVTMAIGAYKLSKKQAIVSRLTAVEELAAMDILCSDKTGTLTQNKLTVDQPFCVEGVDAKKVQFDAALACKRDAEGSDAIDDALIKFNEDKEGIAKWEVLEFIPFNSETKRAESTVKNGEGKTIKVTKGAPQIILEMSRNQAEISDVMEKKIDEFAMGGYRALGVAINETPNDEKGWFMEGVIPMSDPPREDTKHTIEELQKKGIRVKMVTGDQTAIAKEIARRIGMGDNILKNATISKMDTDSPEFYKLIDESDGFAQVLPENKYNIVKALQGRHHTVGMTGDGANDAPALKRADIGIAVEGATSAARAAADIVLVAPGLSVIADAVYGARQIFQRMQTYTIYAVTSTVRLVMTFFFLTVCWNFYFPTLITIILAVCNDGTMISIAKDRVLPSDYPDTWNLQVVFGKAIIIGGYLTGSTIVLFALVYNCGFLYNWFDLPSLLDNQVRMLIYLNISVTGLGTIFSVRNQHFFFSNRPGVLPVIAFLIAQAAASCMAAYGFRGYPYGPYGLQGCGWGWVLFVWLWSIAILLPIDFVKLGAEDVMRAIPQVNVPSNFFHNMIKKLPWRTRDNLNKHVLSEHYHHKPHFKTTGTRETKFAAADVEHRRSIQINRATSGKSAPPKST</sequence>
<evidence type="ECO:0000256" key="3">
    <source>
        <dbReference type="ARBA" id="ARBA00022553"/>
    </source>
</evidence>
<dbReference type="SFLD" id="SFLDG00002">
    <property type="entry name" value="C1.7:_P-type_atpase_like"/>
    <property type="match status" value="1"/>
</dbReference>
<keyword evidence="12" id="KW-0813">Transport</keyword>
<dbReference type="InterPro" id="IPR023214">
    <property type="entry name" value="HAD_sf"/>
</dbReference>
<keyword evidence="10 12" id="KW-1133">Transmembrane helix</keyword>
<dbReference type="InterPro" id="IPR059000">
    <property type="entry name" value="ATPase_P-type_domA"/>
</dbReference>
<keyword evidence="8 12" id="KW-0460">Magnesium</keyword>